<evidence type="ECO:0000313" key="8">
    <source>
        <dbReference type="EMBL" id="NDY41282.1"/>
    </source>
</evidence>
<dbReference type="Gene3D" id="4.10.520.10">
    <property type="entry name" value="IHF-like DNA-binding proteins"/>
    <property type="match status" value="1"/>
</dbReference>
<proteinExistence type="inferred from homology"/>
<evidence type="ECO:0000313" key="9">
    <source>
        <dbReference type="Proteomes" id="UP000469346"/>
    </source>
</evidence>
<gene>
    <name evidence="8" type="ORF">G3N55_00255</name>
</gene>
<accession>A0A6N9TJ53</accession>
<evidence type="ECO:0000256" key="7">
    <source>
        <dbReference type="SAM" id="MobiDB-lite"/>
    </source>
</evidence>
<dbReference type="InterPro" id="IPR010992">
    <property type="entry name" value="IHF-like_DNA-bd_dom_sf"/>
</dbReference>
<dbReference type="GO" id="GO:0030527">
    <property type="term" value="F:structural constituent of chromatin"/>
    <property type="evidence" value="ECO:0007669"/>
    <property type="project" value="InterPro"/>
</dbReference>
<keyword evidence="3" id="KW-0805">Transcription regulation</keyword>
<dbReference type="EMBL" id="JAAGRR010000001">
    <property type="protein sequence ID" value="NDY41282.1"/>
    <property type="molecule type" value="Genomic_DNA"/>
</dbReference>
<dbReference type="PRINTS" id="PR01727">
    <property type="entry name" value="DNABINDINGHU"/>
</dbReference>
<comment type="caution">
    <text evidence="8">The sequence shown here is derived from an EMBL/GenBank/DDBJ whole genome shotgun (WGS) entry which is preliminary data.</text>
</comment>
<dbReference type="GO" id="GO:0009893">
    <property type="term" value="P:positive regulation of metabolic process"/>
    <property type="evidence" value="ECO:0007669"/>
    <property type="project" value="UniProtKB-ARBA"/>
</dbReference>
<keyword evidence="4" id="KW-0804">Transcription</keyword>
<keyword evidence="9" id="KW-1185">Reference proteome</keyword>
<dbReference type="GO" id="GO:0006355">
    <property type="term" value="P:regulation of DNA-templated transcription"/>
    <property type="evidence" value="ECO:0007669"/>
    <property type="project" value="InterPro"/>
</dbReference>
<dbReference type="Proteomes" id="UP000469346">
    <property type="component" value="Unassembled WGS sequence"/>
</dbReference>
<organism evidence="8 9">
    <name type="scientific">Dissulfurirhabdus thermomarina</name>
    <dbReference type="NCBI Taxonomy" id="1765737"/>
    <lineage>
        <taxon>Bacteria</taxon>
        <taxon>Deltaproteobacteria</taxon>
        <taxon>Dissulfurirhabdaceae</taxon>
        <taxon>Dissulfurirhabdus</taxon>
    </lineage>
</organism>
<dbReference type="AlphaFoldDB" id="A0A6N9TJ53"/>
<name>A0A6N9TJ53_DISTH</name>
<feature type="region of interest" description="Disordered" evidence="7">
    <location>
        <begin position="90"/>
        <end position="112"/>
    </location>
</feature>
<keyword evidence="2" id="KW-0810">Translation regulation</keyword>
<dbReference type="CDD" id="cd13835">
    <property type="entry name" value="IHF_A"/>
    <property type="match status" value="1"/>
</dbReference>
<evidence type="ECO:0000256" key="5">
    <source>
        <dbReference type="ARBA" id="ARBA00023172"/>
    </source>
</evidence>
<reference evidence="8 9" key="1">
    <citation type="submission" date="2020-02" db="EMBL/GenBank/DDBJ databases">
        <title>Comparative genomics of sulfur disproportionating microorganisms.</title>
        <authorList>
            <person name="Ward L.M."/>
            <person name="Bertran E."/>
            <person name="Johnston D.T."/>
        </authorList>
    </citation>
    <scope>NUCLEOTIDE SEQUENCE [LARGE SCALE GENOMIC DNA]</scope>
    <source>
        <strain evidence="8 9">DSM 100025</strain>
    </source>
</reference>
<evidence type="ECO:0000256" key="1">
    <source>
        <dbReference type="ARBA" id="ARBA00018329"/>
    </source>
</evidence>
<dbReference type="GO" id="GO:0003677">
    <property type="term" value="F:DNA binding"/>
    <property type="evidence" value="ECO:0007669"/>
    <property type="project" value="InterPro"/>
</dbReference>
<dbReference type="InterPro" id="IPR000119">
    <property type="entry name" value="Hist_DNA-bd"/>
</dbReference>
<evidence type="ECO:0000256" key="4">
    <source>
        <dbReference type="ARBA" id="ARBA00023163"/>
    </source>
</evidence>
<protein>
    <recommendedName>
        <fullName evidence="1">Integration host factor subunit alpha</fullName>
    </recommendedName>
</protein>
<dbReference type="SMART" id="SM00411">
    <property type="entry name" value="BHL"/>
    <property type="match status" value="1"/>
</dbReference>
<keyword evidence="5" id="KW-0233">DNA recombination</keyword>
<dbReference type="PANTHER" id="PTHR33175:SF2">
    <property type="entry name" value="INTEGRATION HOST FACTOR SUBUNIT ALPHA"/>
    <property type="match status" value="1"/>
</dbReference>
<evidence type="ECO:0000256" key="2">
    <source>
        <dbReference type="ARBA" id="ARBA00022845"/>
    </source>
</evidence>
<dbReference type="RefSeq" id="WP_163297412.1">
    <property type="nucleotide sequence ID" value="NZ_JAAGRR010000001.1"/>
</dbReference>
<dbReference type="Pfam" id="PF00216">
    <property type="entry name" value="Bac_DNA_binding"/>
    <property type="match status" value="1"/>
</dbReference>
<dbReference type="SUPFAM" id="SSF47729">
    <property type="entry name" value="IHF-like DNA-binding proteins"/>
    <property type="match status" value="1"/>
</dbReference>
<evidence type="ECO:0000256" key="6">
    <source>
        <dbReference type="RuleBase" id="RU003939"/>
    </source>
</evidence>
<dbReference type="InterPro" id="IPR005684">
    <property type="entry name" value="IHF_alpha"/>
</dbReference>
<dbReference type="PANTHER" id="PTHR33175">
    <property type="entry name" value="DNA-BINDING PROTEIN HU"/>
    <property type="match status" value="1"/>
</dbReference>
<dbReference type="GO" id="GO:0006310">
    <property type="term" value="P:DNA recombination"/>
    <property type="evidence" value="ECO:0007669"/>
    <property type="project" value="UniProtKB-KW"/>
</dbReference>
<sequence length="112" mass="12184">MTTLTKRKIAEAVSERLGFSVRCSLKLVEALCGEIKAALRSEEKVKIVRFGTFSAKEKGARRCINPVTGEPILIAPRRTVVFHPSRNLKAAVNGRGGLSGTDRSAPRENPLP</sequence>
<dbReference type="GO" id="GO:0005829">
    <property type="term" value="C:cytosol"/>
    <property type="evidence" value="ECO:0007669"/>
    <property type="project" value="TreeGrafter"/>
</dbReference>
<dbReference type="GO" id="GO:0006417">
    <property type="term" value="P:regulation of translation"/>
    <property type="evidence" value="ECO:0007669"/>
    <property type="project" value="UniProtKB-KW"/>
</dbReference>
<comment type="similarity">
    <text evidence="6">Belongs to the bacterial histone-like protein family.</text>
</comment>
<evidence type="ECO:0000256" key="3">
    <source>
        <dbReference type="ARBA" id="ARBA00023015"/>
    </source>
</evidence>